<reference evidence="2 3" key="1">
    <citation type="submission" date="2019-06" db="EMBL/GenBank/DDBJ databases">
        <title>Whole genome sequence for Cellvibrionaceae sp. R142.</title>
        <authorList>
            <person name="Wang G."/>
        </authorList>
    </citation>
    <scope>NUCLEOTIDE SEQUENCE [LARGE SCALE GENOMIC DNA]</scope>
    <source>
        <strain evidence="2 3">R142</strain>
    </source>
</reference>
<proteinExistence type="predicted"/>
<feature type="transmembrane region" description="Helical" evidence="1">
    <location>
        <begin position="208"/>
        <end position="229"/>
    </location>
</feature>
<dbReference type="EMBL" id="VHSG01000023">
    <property type="protein sequence ID" value="TQV70782.1"/>
    <property type="molecule type" value="Genomic_DNA"/>
</dbReference>
<evidence type="ECO:0000313" key="3">
    <source>
        <dbReference type="Proteomes" id="UP000319732"/>
    </source>
</evidence>
<evidence type="ECO:0000313" key="2">
    <source>
        <dbReference type="EMBL" id="TQV70782.1"/>
    </source>
</evidence>
<dbReference type="AlphaFoldDB" id="A0A545T0N7"/>
<keyword evidence="1" id="KW-0812">Transmembrane</keyword>
<organism evidence="2 3">
    <name type="scientific">Exilibacterium tricleocarpae</name>
    <dbReference type="NCBI Taxonomy" id="2591008"/>
    <lineage>
        <taxon>Bacteria</taxon>
        <taxon>Pseudomonadati</taxon>
        <taxon>Pseudomonadota</taxon>
        <taxon>Gammaproteobacteria</taxon>
        <taxon>Cellvibrionales</taxon>
        <taxon>Cellvibrionaceae</taxon>
        <taxon>Exilibacterium</taxon>
    </lineage>
</organism>
<keyword evidence="1" id="KW-0472">Membrane</keyword>
<accession>A0A545T0N7</accession>
<dbReference type="RefSeq" id="WP_142928883.1">
    <property type="nucleotide sequence ID" value="NZ_ML660101.1"/>
</dbReference>
<comment type="caution">
    <text evidence="2">The sequence shown here is derived from an EMBL/GenBank/DDBJ whole genome shotgun (WGS) entry which is preliminary data.</text>
</comment>
<dbReference type="Proteomes" id="UP000319732">
    <property type="component" value="Unassembled WGS sequence"/>
</dbReference>
<feature type="transmembrane region" description="Helical" evidence="1">
    <location>
        <begin position="7"/>
        <end position="25"/>
    </location>
</feature>
<gene>
    <name evidence="2" type="ORF">FKG94_20870</name>
</gene>
<protein>
    <submittedName>
        <fullName evidence="2">Uncharacterized protein</fullName>
    </submittedName>
</protein>
<keyword evidence="3" id="KW-1185">Reference proteome</keyword>
<evidence type="ECO:0000256" key="1">
    <source>
        <dbReference type="SAM" id="Phobius"/>
    </source>
</evidence>
<dbReference type="OrthoDB" id="8820879at2"/>
<name>A0A545T0N7_9GAMM</name>
<sequence>MSITLRSIGLFGILLFGILLSITFISPKTIEESAKGFVKYQIEKEVREKQQAIRDSSVAGKALSISEKLGLESEQIRENLNNNLPQKIARVIASMCGYDCERTKALAQSITTGYLDRLKSIKVAQDTLGDLIKGKYIEIVGNLKFELRIFLGLNFAMFLILLIVSFAKPKAIAHLFLPGVLLVLATILSSAVYLYGQDWFYTILYNDYMGFGYLAYLVIIFGVLIDIALNKARVTTEVINGIANAFGSAFSVLPC</sequence>
<feature type="transmembrane region" description="Helical" evidence="1">
    <location>
        <begin position="174"/>
        <end position="196"/>
    </location>
</feature>
<feature type="transmembrane region" description="Helical" evidence="1">
    <location>
        <begin position="149"/>
        <end position="167"/>
    </location>
</feature>
<keyword evidence="1" id="KW-1133">Transmembrane helix</keyword>